<organism evidence="13 14">
    <name type="scientific">Aspergillus leporis</name>
    <dbReference type="NCBI Taxonomy" id="41062"/>
    <lineage>
        <taxon>Eukaryota</taxon>
        <taxon>Fungi</taxon>
        <taxon>Dikarya</taxon>
        <taxon>Ascomycota</taxon>
        <taxon>Pezizomycotina</taxon>
        <taxon>Eurotiomycetes</taxon>
        <taxon>Eurotiomycetidae</taxon>
        <taxon>Eurotiales</taxon>
        <taxon>Aspergillaceae</taxon>
        <taxon>Aspergillus</taxon>
        <taxon>Aspergillus subgen. Circumdati</taxon>
    </lineage>
</organism>
<keyword evidence="5" id="KW-0249">Electron transport</keyword>
<dbReference type="GO" id="GO:0006826">
    <property type="term" value="P:iron ion transport"/>
    <property type="evidence" value="ECO:0007669"/>
    <property type="project" value="TreeGrafter"/>
</dbReference>
<dbReference type="SFLD" id="SFLDG01168">
    <property type="entry name" value="Ferric_reductase_subgroup_(FRE"/>
    <property type="match status" value="1"/>
</dbReference>
<keyword evidence="9 11" id="KW-0472">Membrane</keyword>
<feature type="domain" description="FAD-binding FR-type" evidence="12">
    <location>
        <begin position="253"/>
        <end position="361"/>
    </location>
</feature>
<dbReference type="GO" id="GO:0005886">
    <property type="term" value="C:plasma membrane"/>
    <property type="evidence" value="ECO:0007669"/>
    <property type="project" value="TreeGrafter"/>
</dbReference>
<evidence type="ECO:0000259" key="12">
    <source>
        <dbReference type="PROSITE" id="PS51384"/>
    </source>
</evidence>
<dbReference type="Proteomes" id="UP000326565">
    <property type="component" value="Unassembled WGS sequence"/>
</dbReference>
<accession>A0A5N5WHB5</accession>
<feature type="transmembrane region" description="Helical" evidence="11">
    <location>
        <begin position="179"/>
        <end position="202"/>
    </location>
</feature>
<dbReference type="Pfam" id="PF08022">
    <property type="entry name" value="FAD_binding_8"/>
    <property type="match status" value="1"/>
</dbReference>
<dbReference type="Gene3D" id="3.40.50.80">
    <property type="entry name" value="Nucleotide-binding domain of ferredoxin-NADP reductase (FNR) module"/>
    <property type="match status" value="1"/>
</dbReference>
<dbReference type="Pfam" id="PF01794">
    <property type="entry name" value="Ferric_reduct"/>
    <property type="match status" value="1"/>
</dbReference>
<feature type="transmembrane region" description="Helical" evidence="11">
    <location>
        <begin position="105"/>
        <end position="125"/>
    </location>
</feature>
<dbReference type="GO" id="GO:0015677">
    <property type="term" value="P:copper ion import"/>
    <property type="evidence" value="ECO:0007669"/>
    <property type="project" value="TreeGrafter"/>
</dbReference>
<dbReference type="InterPro" id="IPR013130">
    <property type="entry name" value="Fe3_Rdtase_TM_dom"/>
</dbReference>
<dbReference type="Pfam" id="PF08030">
    <property type="entry name" value="NAD_binding_6"/>
    <property type="match status" value="1"/>
</dbReference>
<dbReference type="InterPro" id="IPR013112">
    <property type="entry name" value="FAD-bd_8"/>
</dbReference>
<evidence type="ECO:0000256" key="10">
    <source>
        <dbReference type="ARBA" id="ARBA00023180"/>
    </source>
</evidence>
<evidence type="ECO:0000313" key="14">
    <source>
        <dbReference type="Proteomes" id="UP000326565"/>
    </source>
</evidence>
<evidence type="ECO:0000256" key="3">
    <source>
        <dbReference type="ARBA" id="ARBA00022448"/>
    </source>
</evidence>
<dbReference type="InterPro" id="IPR039261">
    <property type="entry name" value="FNR_nucleotide-bd"/>
</dbReference>
<comment type="similarity">
    <text evidence="2">Belongs to the ferric reductase (FRE) family.</text>
</comment>
<feature type="transmembrane region" description="Helical" evidence="11">
    <location>
        <begin position="364"/>
        <end position="387"/>
    </location>
</feature>
<dbReference type="SUPFAM" id="SSF52343">
    <property type="entry name" value="Ferredoxin reductase-like, C-terminal NADP-linked domain"/>
    <property type="match status" value="1"/>
</dbReference>
<keyword evidence="7" id="KW-0560">Oxidoreductase</keyword>
<evidence type="ECO:0000256" key="2">
    <source>
        <dbReference type="ARBA" id="ARBA00006278"/>
    </source>
</evidence>
<evidence type="ECO:0000256" key="5">
    <source>
        <dbReference type="ARBA" id="ARBA00022982"/>
    </source>
</evidence>
<feature type="transmembrane region" description="Helical" evidence="11">
    <location>
        <begin position="209"/>
        <end position="228"/>
    </location>
</feature>
<evidence type="ECO:0000256" key="1">
    <source>
        <dbReference type="ARBA" id="ARBA00004141"/>
    </source>
</evidence>
<evidence type="ECO:0000256" key="11">
    <source>
        <dbReference type="SAM" id="Phobius"/>
    </source>
</evidence>
<evidence type="ECO:0000256" key="4">
    <source>
        <dbReference type="ARBA" id="ARBA00022692"/>
    </source>
</evidence>
<dbReference type="SFLD" id="SFLDS00052">
    <property type="entry name" value="Ferric_Reductase_Domain"/>
    <property type="match status" value="1"/>
</dbReference>
<sequence>MQPILQDYHTAAWAYFASVIGLVMIDGLIRLPTNLILLANHGHPQPMIPLGHSRLSVLLHKIFTSPLPLPSVLASHQISDVFRLCGFIALNILWGWNNLDHKSNFSLYGWLTIANGGVCLLMAARNNAFATVARVPTTVLLMYHRWTGRAAVIHSTVHFAMVTRPWLTTNDAVEHFHHRFIQVGMVGWCSLCIIAITSVSLIRRRCFEAFYYTHFVFLAFVIGAMIHVRHGGPEFLLPGLILWGIDRLIRFRYNFRSTHIVETAQYEGGVTKLKVRGIPSLHPCKIVWIQIPSVCFWDWHPFTVASVGTDNEITVAIRGLGGYTRAVQTAVDVAQQFSVNSEESTSLRVRVDGPYGVGRLQWGLYPLTVLIAGGIGITPGISIAAYIMQRASRPAGEPTACPPWHIHLVWIVKHREHIKWFAEELKALADLASVPTVRATFDLTIHITQESTPDSDGTSVKDEKGLHIAETYGYDGPGRLVLGRPDILQLFNNLRQRYMNLDAAVNVCGPGELVSAVRTAAAKWSRPSGVFYVEDEAFEL</sequence>
<reference evidence="13 14" key="1">
    <citation type="submission" date="2019-04" db="EMBL/GenBank/DDBJ databases">
        <title>Friends and foes A comparative genomics study of 23 Aspergillus species from section Flavi.</title>
        <authorList>
            <consortium name="DOE Joint Genome Institute"/>
            <person name="Kjaerbolling I."/>
            <person name="Vesth T."/>
            <person name="Frisvad J.C."/>
            <person name="Nybo J.L."/>
            <person name="Theobald S."/>
            <person name="Kildgaard S."/>
            <person name="Isbrandt T."/>
            <person name="Kuo A."/>
            <person name="Sato A."/>
            <person name="Lyhne E.K."/>
            <person name="Kogle M.E."/>
            <person name="Wiebenga A."/>
            <person name="Kun R.S."/>
            <person name="Lubbers R.J."/>
            <person name="Makela M.R."/>
            <person name="Barry K."/>
            <person name="Chovatia M."/>
            <person name="Clum A."/>
            <person name="Daum C."/>
            <person name="Haridas S."/>
            <person name="He G."/>
            <person name="LaButti K."/>
            <person name="Lipzen A."/>
            <person name="Mondo S."/>
            <person name="Riley R."/>
            <person name="Salamov A."/>
            <person name="Simmons B.A."/>
            <person name="Magnuson J.K."/>
            <person name="Henrissat B."/>
            <person name="Mortensen U.H."/>
            <person name="Larsen T.O."/>
            <person name="Devries R.P."/>
            <person name="Grigoriev I.V."/>
            <person name="Machida M."/>
            <person name="Baker S.E."/>
            <person name="Andersen M.R."/>
        </authorList>
    </citation>
    <scope>NUCLEOTIDE SEQUENCE [LARGE SCALE GENOMIC DNA]</scope>
    <source>
        <strain evidence="13 14">CBS 151.66</strain>
    </source>
</reference>
<dbReference type="InterPro" id="IPR017927">
    <property type="entry name" value="FAD-bd_FR_type"/>
</dbReference>
<feature type="transmembrane region" description="Helical" evidence="11">
    <location>
        <begin position="146"/>
        <end position="167"/>
    </location>
</feature>
<comment type="subcellular location">
    <subcellularLocation>
        <location evidence="1">Membrane</location>
        <topology evidence="1">Multi-pass membrane protein</topology>
    </subcellularLocation>
</comment>
<evidence type="ECO:0000256" key="7">
    <source>
        <dbReference type="ARBA" id="ARBA00023002"/>
    </source>
</evidence>
<dbReference type="InterPro" id="IPR051410">
    <property type="entry name" value="Ferric/Cupric_Reductase"/>
</dbReference>
<keyword evidence="4 11" id="KW-0812">Transmembrane</keyword>
<feature type="transmembrane region" description="Helical" evidence="11">
    <location>
        <begin position="12"/>
        <end position="29"/>
    </location>
</feature>
<protein>
    <submittedName>
        <fullName evidence="13">FAD-binding domain-containing protein</fullName>
    </submittedName>
</protein>
<dbReference type="InterPro" id="IPR013121">
    <property type="entry name" value="Fe_red_NAD-bd_6"/>
</dbReference>
<evidence type="ECO:0000256" key="8">
    <source>
        <dbReference type="ARBA" id="ARBA00023065"/>
    </source>
</evidence>
<keyword evidence="3" id="KW-0813">Transport</keyword>
<evidence type="ECO:0000256" key="9">
    <source>
        <dbReference type="ARBA" id="ARBA00023136"/>
    </source>
</evidence>
<dbReference type="PROSITE" id="PS51384">
    <property type="entry name" value="FAD_FR"/>
    <property type="match status" value="1"/>
</dbReference>
<proteinExistence type="inferred from homology"/>
<keyword evidence="10" id="KW-0325">Glycoprotein</keyword>
<evidence type="ECO:0000313" key="13">
    <source>
        <dbReference type="EMBL" id="KAB8067818.1"/>
    </source>
</evidence>
<evidence type="ECO:0000256" key="6">
    <source>
        <dbReference type="ARBA" id="ARBA00022989"/>
    </source>
</evidence>
<dbReference type="PANTHER" id="PTHR32361:SF9">
    <property type="entry name" value="FERRIC REDUCTASE TRANSMEMBRANE COMPONENT 3-RELATED"/>
    <property type="match status" value="1"/>
</dbReference>
<gene>
    <name evidence="13" type="ORF">BDV29DRAFT_162972</name>
</gene>
<keyword evidence="8" id="KW-0406">Ion transport</keyword>
<dbReference type="CDD" id="cd06186">
    <property type="entry name" value="NOX_Duox_like_FAD_NADP"/>
    <property type="match status" value="1"/>
</dbReference>
<dbReference type="GO" id="GO:0000293">
    <property type="term" value="F:ferric-chelate reductase activity"/>
    <property type="evidence" value="ECO:0007669"/>
    <property type="project" value="UniProtKB-ARBA"/>
</dbReference>
<dbReference type="OrthoDB" id="10006946at2759"/>
<dbReference type="GO" id="GO:0006879">
    <property type="term" value="P:intracellular iron ion homeostasis"/>
    <property type="evidence" value="ECO:0007669"/>
    <property type="project" value="TreeGrafter"/>
</dbReference>
<dbReference type="PANTHER" id="PTHR32361">
    <property type="entry name" value="FERRIC/CUPRIC REDUCTASE TRANSMEMBRANE COMPONENT"/>
    <property type="match status" value="1"/>
</dbReference>
<dbReference type="EMBL" id="ML732441">
    <property type="protein sequence ID" value="KAB8067818.1"/>
    <property type="molecule type" value="Genomic_DNA"/>
</dbReference>
<dbReference type="AlphaFoldDB" id="A0A5N5WHB5"/>
<keyword evidence="14" id="KW-1185">Reference proteome</keyword>
<name>A0A5N5WHB5_9EURO</name>
<keyword evidence="6 11" id="KW-1133">Transmembrane helix</keyword>